<dbReference type="InterPro" id="IPR005358">
    <property type="entry name" value="Puta_zinc/iron-chelating_dom"/>
</dbReference>
<dbReference type="AlphaFoldDB" id="A0A450T6G7"/>
<dbReference type="PANTHER" id="PTHR35866:SF1">
    <property type="entry name" value="YKGJ FAMILY CYSTEINE CLUSTER PROTEIN"/>
    <property type="match status" value="1"/>
</dbReference>
<evidence type="ECO:0000313" key="1">
    <source>
        <dbReference type="EMBL" id="VFJ62105.1"/>
    </source>
</evidence>
<accession>A0A450T6G7</accession>
<dbReference type="EMBL" id="CAADEX010000107">
    <property type="protein sequence ID" value="VFJ62105.1"/>
    <property type="molecule type" value="Genomic_DNA"/>
</dbReference>
<dbReference type="PANTHER" id="PTHR35866">
    <property type="entry name" value="PUTATIVE-RELATED"/>
    <property type="match status" value="1"/>
</dbReference>
<gene>
    <name evidence="1" type="ORF">BECKDK2373B_GA0170837_11073</name>
</gene>
<protein>
    <recommendedName>
        <fullName evidence="2">Zinc-or iron-chelating domain-containing protein</fullName>
    </recommendedName>
</protein>
<reference evidence="1" key="1">
    <citation type="submission" date="2019-02" db="EMBL/GenBank/DDBJ databases">
        <authorList>
            <person name="Gruber-Vodicka R. H."/>
            <person name="Seah K. B. B."/>
        </authorList>
    </citation>
    <scope>NUCLEOTIDE SEQUENCE</scope>
    <source>
        <strain evidence="1">BECK_DK47</strain>
    </source>
</reference>
<dbReference type="Pfam" id="PF03692">
    <property type="entry name" value="CxxCxxCC"/>
    <property type="match status" value="1"/>
</dbReference>
<sequence>MKLQTDPKVIAKLAKEHEEDNWRFRTFLKNTELEIEELDAIVRGHYENVASRIDCCACGNCCREILPTLDDADVTRLAGGLGTTPDEIITQYLTRDEDGDLTFNRRPCPFLVGNRCRVYDHRPDTCRSYPHLQKDEFVFRLAQAVSNCSICPISFNVYERLKAELWHHPDDVWEE</sequence>
<proteinExistence type="predicted"/>
<name>A0A450T6G7_9GAMM</name>
<evidence type="ECO:0008006" key="2">
    <source>
        <dbReference type="Google" id="ProtNLM"/>
    </source>
</evidence>
<organism evidence="1">
    <name type="scientific">Candidatus Kentrum sp. DK</name>
    <dbReference type="NCBI Taxonomy" id="2126562"/>
    <lineage>
        <taxon>Bacteria</taxon>
        <taxon>Pseudomonadati</taxon>
        <taxon>Pseudomonadota</taxon>
        <taxon>Gammaproteobacteria</taxon>
        <taxon>Candidatus Kentrum</taxon>
    </lineage>
</organism>